<feature type="coiled-coil region" evidence="1">
    <location>
        <begin position="68"/>
        <end position="109"/>
    </location>
</feature>
<evidence type="ECO:0000313" key="3">
    <source>
        <dbReference type="Proteomes" id="UP000236305"/>
    </source>
</evidence>
<evidence type="ECO:0000256" key="1">
    <source>
        <dbReference type="SAM" id="Coils"/>
    </source>
</evidence>
<keyword evidence="1" id="KW-0175">Coiled coil</keyword>
<accession>A0AA44WMP0</accession>
<organism evidence="2 3">
    <name type="scientific">Verticillium dahliae</name>
    <name type="common">Verticillium wilt</name>
    <dbReference type="NCBI Taxonomy" id="27337"/>
    <lineage>
        <taxon>Eukaryota</taxon>
        <taxon>Fungi</taxon>
        <taxon>Dikarya</taxon>
        <taxon>Ascomycota</taxon>
        <taxon>Pezizomycotina</taxon>
        <taxon>Sordariomycetes</taxon>
        <taxon>Hypocreomycetidae</taxon>
        <taxon>Glomerellales</taxon>
        <taxon>Plectosphaerellaceae</taxon>
        <taxon>Verticillium</taxon>
    </lineage>
</organism>
<proteinExistence type="predicted"/>
<protein>
    <submittedName>
        <fullName evidence="2">Uncharacterized protein</fullName>
    </submittedName>
</protein>
<name>A0AA44WMP0_VERDA</name>
<evidence type="ECO:0000313" key="2">
    <source>
        <dbReference type="EMBL" id="PNH32595.1"/>
    </source>
</evidence>
<dbReference type="Proteomes" id="UP000236305">
    <property type="component" value="Unassembled WGS sequence"/>
</dbReference>
<sequence>MILLLQVDVPATLTCKRRTPVVSKNQSPWLEVSYGGGVSRCSECVRRGRSCDGSGVPVNALSRITQELGKLDKKELDEEARLEELQSQVAEALSRLKRLRTQKRSLHERGVKMVNQGLQSLDELDSAEREESEAVVAVQAAGGFGVIDWSALGSFDPESLDFLGTGDTASATVGSSGS</sequence>
<dbReference type="AlphaFoldDB" id="A0AA44WMP0"/>
<dbReference type="EMBL" id="MPSH01000012">
    <property type="protein sequence ID" value="PNH32595.1"/>
    <property type="molecule type" value="Genomic_DNA"/>
</dbReference>
<reference evidence="2 3" key="1">
    <citation type="submission" date="2017-12" db="EMBL/GenBank/DDBJ databases">
        <title>Comparative genomics yields insights into virulence evolution of Verticillium dahliae.</title>
        <authorList>
            <person name="Fan R."/>
            <person name="Armitage A.D."/>
            <person name="Cascant-Lopez E."/>
            <person name="Sobczyk M."/>
            <person name="Cockerton H.M."/>
            <person name="Harrison R.J."/>
        </authorList>
    </citation>
    <scope>NUCLEOTIDE SEQUENCE [LARGE SCALE GENOMIC DNA]</scope>
    <source>
        <strain evidence="2 3">12008</strain>
    </source>
</reference>
<gene>
    <name evidence="2" type="ORF">BJF96_g4158</name>
</gene>
<comment type="caution">
    <text evidence="2">The sequence shown here is derived from an EMBL/GenBank/DDBJ whole genome shotgun (WGS) entry which is preliminary data.</text>
</comment>